<feature type="transmembrane region" description="Helical" evidence="3">
    <location>
        <begin position="144"/>
        <end position="162"/>
    </location>
</feature>
<feature type="transmembrane region" description="Helical" evidence="3">
    <location>
        <begin position="118"/>
        <end position="138"/>
    </location>
</feature>
<evidence type="ECO:0000256" key="3">
    <source>
        <dbReference type="SAM" id="Phobius"/>
    </source>
</evidence>
<dbReference type="InterPro" id="IPR050768">
    <property type="entry name" value="UPF0353/GerABKA_families"/>
</dbReference>
<reference evidence="4" key="2">
    <citation type="journal article" date="2014" name="ISME J.">
        <title>Microbial stratification in low pH oxic and suboxic macroscopic growths along an acid mine drainage.</title>
        <authorList>
            <person name="Mendez-Garcia C."/>
            <person name="Mesa V."/>
            <person name="Sprenger R.R."/>
            <person name="Richter M."/>
            <person name="Diez M.S."/>
            <person name="Solano J."/>
            <person name="Bargiela R."/>
            <person name="Golyshina O.V."/>
            <person name="Manteca A."/>
            <person name="Ramos J.L."/>
            <person name="Gallego J.R."/>
            <person name="Llorente I."/>
            <person name="Martins Dos Santos V.A."/>
            <person name="Jensen O.N."/>
            <person name="Pelaez A.I."/>
            <person name="Sanchez J."/>
            <person name="Ferrer M."/>
        </authorList>
    </citation>
    <scope>NUCLEOTIDE SEQUENCE</scope>
</reference>
<dbReference type="GO" id="GO:0009847">
    <property type="term" value="P:spore germination"/>
    <property type="evidence" value="ECO:0007669"/>
    <property type="project" value="InterPro"/>
</dbReference>
<name>T0ZRY4_9ZZZZ</name>
<accession>T0ZRY4</accession>
<dbReference type="Pfam" id="PF03323">
    <property type="entry name" value="GerA"/>
    <property type="match status" value="1"/>
</dbReference>
<organism evidence="4">
    <name type="scientific">mine drainage metagenome</name>
    <dbReference type="NCBI Taxonomy" id="410659"/>
    <lineage>
        <taxon>unclassified sequences</taxon>
        <taxon>metagenomes</taxon>
        <taxon>ecological metagenomes</taxon>
    </lineage>
</organism>
<feature type="transmembrane region" description="Helical" evidence="3">
    <location>
        <begin position="51"/>
        <end position="70"/>
    </location>
</feature>
<evidence type="ECO:0000313" key="4">
    <source>
        <dbReference type="EMBL" id="EQD47267.1"/>
    </source>
</evidence>
<reference evidence="4" key="1">
    <citation type="submission" date="2013-08" db="EMBL/GenBank/DDBJ databases">
        <authorList>
            <person name="Mendez C."/>
            <person name="Richter M."/>
            <person name="Ferrer M."/>
            <person name="Sanchez J."/>
        </authorList>
    </citation>
    <scope>NUCLEOTIDE SEQUENCE</scope>
</reference>
<feature type="transmembrane region" description="Helical" evidence="3">
    <location>
        <begin position="90"/>
        <end position="109"/>
    </location>
</feature>
<feature type="transmembrane region" description="Helical" evidence="3">
    <location>
        <begin position="174"/>
        <end position="195"/>
    </location>
</feature>
<protein>
    <submittedName>
        <fullName evidence="4">GerA spore germination protein</fullName>
    </submittedName>
</protein>
<dbReference type="InterPro" id="IPR004995">
    <property type="entry name" value="Spore_Ger"/>
</dbReference>
<keyword evidence="3" id="KW-0812">Transmembrane</keyword>
<dbReference type="PANTHER" id="PTHR22550">
    <property type="entry name" value="SPORE GERMINATION PROTEIN"/>
    <property type="match status" value="1"/>
</dbReference>
<dbReference type="AlphaFoldDB" id="T0ZRY4"/>
<feature type="region of interest" description="Disordered" evidence="2">
    <location>
        <begin position="223"/>
        <end position="244"/>
    </location>
</feature>
<proteinExistence type="predicted"/>
<evidence type="ECO:0000256" key="2">
    <source>
        <dbReference type="SAM" id="MobiDB-lite"/>
    </source>
</evidence>
<keyword evidence="1 3" id="KW-0472">Membrane</keyword>
<evidence type="ECO:0000256" key="1">
    <source>
        <dbReference type="ARBA" id="ARBA00023136"/>
    </source>
</evidence>
<dbReference type="EMBL" id="AUZX01010554">
    <property type="protein sequence ID" value="EQD47267.1"/>
    <property type="molecule type" value="Genomic_DNA"/>
</dbReference>
<feature type="non-terminal residue" evidence="4">
    <location>
        <position position="1"/>
    </location>
</feature>
<dbReference type="GO" id="GO:0016020">
    <property type="term" value="C:membrane"/>
    <property type="evidence" value="ECO:0007669"/>
    <property type="project" value="InterPro"/>
</dbReference>
<keyword evidence="3" id="KW-1133">Transmembrane helix</keyword>
<dbReference type="PANTHER" id="PTHR22550:SF5">
    <property type="entry name" value="LEUCINE ZIPPER PROTEIN 4"/>
    <property type="match status" value="1"/>
</dbReference>
<sequence>ADFLFRGHIVILADGSPFALVVPVPILEMFVDEEEYLQATSTRYFVRGLRALSFFIAMLGPGLYVAVLTVDTTILPGLLAIATASSRASIAYPILTETFLMLIIVDIMAEATVSMKGILGPAISIVGSLIVGEAAVRANLASNLGVILLALTTLATFITPRYQMTYAARIWKYGFLFISGIFGIVGWTIGVLWLMTDLVGKRELGMHYLAPLAPFRPEAFSTASATTDRKTRSADYMKTGRARS</sequence>
<gene>
    <name evidence="4" type="ORF">B1A_14378</name>
</gene>
<comment type="caution">
    <text evidence="4">The sequence shown here is derived from an EMBL/GenBank/DDBJ whole genome shotgun (WGS) entry which is preliminary data.</text>
</comment>